<dbReference type="PANTHER" id="PTHR45527">
    <property type="entry name" value="NONRIBOSOMAL PEPTIDE SYNTHETASE"/>
    <property type="match status" value="1"/>
</dbReference>
<dbReference type="EMBL" id="LHOY01000002">
    <property type="protein sequence ID" value="KPG77957.1"/>
    <property type="molecule type" value="Genomic_DNA"/>
</dbReference>
<keyword evidence="3" id="KW-0597">Phosphoprotein</keyword>
<dbReference type="Pfam" id="PF13193">
    <property type="entry name" value="AMP-binding_C"/>
    <property type="match status" value="1"/>
</dbReference>
<dbReference type="InterPro" id="IPR000873">
    <property type="entry name" value="AMP-dep_synth/lig_dom"/>
</dbReference>
<comment type="caution">
    <text evidence="5">The sequence shown here is derived from an EMBL/GenBank/DDBJ whole genome shotgun (WGS) entry which is preliminary data.</text>
</comment>
<dbReference type="Gene3D" id="3.30.300.30">
    <property type="match status" value="1"/>
</dbReference>
<dbReference type="SUPFAM" id="SSF56801">
    <property type="entry name" value="Acetyl-CoA synthetase-like"/>
    <property type="match status" value="2"/>
</dbReference>
<dbReference type="InterPro" id="IPR036736">
    <property type="entry name" value="ACP-like_sf"/>
</dbReference>
<dbReference type="InterPro" id="IPR009081">
    <property type="entry name" value="PP-bd_ACP"/>
</dbReference>
<dbReference type="InterPro" id="IPR006162">
    <property type="entry name" value="Ppantetheine_attach_site"/>
</dbReference>
<evidence type="ECO:0000313" key="5">
    <source>
        <dbReference type="EMBL" id="KPG77957.1"/>
    </source>
</evidence>
<sequence>EAMPPEGLAAWAEAGLGHVKLLNTYGPTEATVTVTALDCTDYVTGARPTPLTMPIGKVLAGRSIYLLDDSGAPAPIGVVGELVIGGELLARGYFNRPDLTAERFMPDPFSQNGGRLYRTGDLARYNASGVIEYVGRIDHQVKIRGFRIELGEIEARLLEQEQVRDAIVLAQPVASGLQLVGYVVPHATALSQAELRQSIKAALAAVLPDYMVPGLLMFLDVLPLSPNGKLDRKALPKPDASQQQNHYVAPRTALEIQVAGIWQSVLGLEQVGLTDDFFALGGHSLLATQIISRVRQALNLDVALRSLFERSVLGDFVAGLHGRSRQDELPLAPIARDQALPLSYAQERQWFLWQLDPHSAAYHLPAALRLKGALNVAALEQAFNQLIARHETLRTTFVVDNEHPRQVIAAKAPLALVVETLHGTPDDATLKTFVEHETRQLFDLQRGPLLRVRLLRLADDDHVLVLTQHHIVSDGWSVQLMVEELITLYGAAQAGQPAPLPTLPIQYADYAVWQRQWMDAGERERQLAYWTAQLAGENSVLELPTDRPRPAEQSYRGAHLSLTLAPGLSHAVQHMAPRLGVTPFMLLLASFQVLLHRYSGQHDIRVGVPIANRNRIETEGLIGFFVNTQIMKAEFSAQLRVEELLQQVKQHALDAQAHQDLPFEQLVEALQPERSLSHNPLFQVMFNHQSADKRSSTDGQSLPSALQVEGLDWEGSTSQFDLTLSTSESAEGLSASLTYATDLFDATTIERLGRHWQQLLRSLLEDPQQRVADLPMLDSGEQHQIVNEWNNTGIQYPLDHSVQQLIEAQVAATPEAPALVFGEQQLNYDQLNRRANQLAHK</sequence>
<dbReference type="SUPFAM" id="SSF47336">
    <property type="entry name" value="ACP-like"/>
    <property type="match status" value="1"/>
</dbReference>
<dbReference type="Gene3D" id="3.40.50.12780">
    <property type="entry name" value="N-terminal domain of ligase-like"/>
    <property type="match status" value="2"/>
</dbReference>
<comment type="cofactor">
    <cofactor evidence="1">
        <name>pantetheine 4'-phosphate</name>
        <dbReference type="ChEBI" id="CHEBI:47942"/>
    </cofactor>
</comment>
<dbReference type="InterPro" id="IPR023213">
    <property type="entry name" value="CAT-like_dom_sf"/>
</dbReference>
<feature type="non-terminal residue" evidence="5">
    <location>
        <position position="1"/>
    </location>
</feature>
<keyword evidence="6" id="KW-1185">Reference proteome</keyword>
<dbReference type="InterPro" id="IPR042099">
    <property type="entry name" value="ANL_N_sf"/>
</dbReference>
<evidence type="ECO:0000313" key="6">
    <source>
        <dbReference type="Proteomes" id="UP000037820"/>
    </source>
</evidence>
<proteinExistence type="predicted"/>
<dbReference type="Pfam" id="PF00550">
    <property type="entry name" value="PP-binding"/>
    <property type="match status" value="1"/>
</dbReference>
<dbReference type="Pfam" id="PF00501">
    <property type="entry name" value="AMP-binding"/>
    <property type="match status" value="1"/>
</dbReference>
<dbReference type="InterPro" id="IPR045851">
    <property type="entry name" value="AMP-bd_C_sf"/>
</dbReference>
<dbReference type="CDD" id="cd19531">
    <property type="entry name" value="LCL_NRPS-like"/>
    <property type="match status" value="1"/>
</dbReference>
<dbReference type="Gene3D" id="3.30.559.30">
    <property type="entry name" value="Nonribosomal peptide synthetase, condensation domain"/>
    <property type="match status" value="1"/>
</dbReference>
<name>A0ABR5MF52_9PSED</name>
<evidence type="ECO:0000256" key="3">
    <source>
        <dbReference type="ARBA" id="ARBA00022553"/>
    </source>
</evidence>
<dbReference type="PANTHER" id="PTHR45527:SF1">
    <property type="entry name" value="FATTY ACID SYNTHASE"/>
    <property type="match status" value="1"/>
</dbReference>
<organism evidence="5 6">
    <name type="scientific">Pseudomonas libanensis</name>
    <dbReference type="NCBI Taxonomy" id="75588"/>
    <lineage>
        <taxon>Bacteria</taxon>
        <taxon>Pseudomonadati</taxon>
        <taxon>Pseudomonadota</taxon>
        <taxon>Gammaproteobacteria</taxon>
        <taxon>Pseudomonadales</taxon>
        <taxon>Pseudomonadaceae</taxon>
        <taxon>Pseudomonas</taxon>
    </lineage>
</organism>
<feature type="non-terminal residue" evidence="5">
    <location>
        <position position="841"/>
    </location>
</feature>
<dbReference type="PROSITE" id="PS50075">
    <property type="entry name" value="CARRIER"/>
    <property type="match status" value="1"/>
</dbReference>
<keyword evidence="2" id="KW-0596">Phosphopantetheine</keyword>
<reference evidence="5 6" key="1">
    <citation type="submission" date="2015-07" db="EMBL/GenBank/DDBJ databases">
        <title>Whole genome sequencing of endophytes isolated from poison ivy (Toxicodendron radicans).</title>
        <authorList>
            <person name="Tran P.N."/>
            <person name="Lee Y.P."/>
            <person name="Gan H.M."/>
            <person name="Savka M.A."/>
        </authorList>
    </citation>
    <scope>NUCLEOTIDE SEQUENCE [LARGE SCALE GENOMIC DNA]</scope>
    <source>
        <strain evidence="5 6">RIT-PI-g</strain>
    </source>
</reference>
<dbReference type="PROSITE" id="PS00012">
    <property type="entry name" value="PHOSPHOPANTETHEINE"/>
    <property type="match status" value="1"/>
</dbReference>
<dbReference type="Gene3D" id="1.10.1200.10">
    <property type="entry name" value="ACP-like"/>
    <property type="match status" value="1"/>
</dbReference>
<dbReference type="SUPFAM" id="SSF52777">
    <property type="entry name" value="CoA-dependent acyltransferases"/>
    <property type="match status" value="2"/>
</dbReference>
<dbReference type="InterPro" id="IPR001242">
    <property type="entry name" value="Condensation_dom"/>
</dbReference>
<protein>
    <submittedName>
        <fullName evidence="5">Peptide synthase</fullName>
    </submittedName>
</protein>
<dbReference type="RefSeq" id="WP_152973700.1">
    <property type="nucleotide sequence ID" value="NZ_LHOY01000002.1"/>
</dbReference>
<dbReference type="Pfam" id="PF00668">
    <property type="entry name" value="Condensation"/>
    <property type="match status" value="1"/>
</dbReference>
<feature type="domain" description="Carrier" evidence="4">
    <location>
        <begin position="249"/>
        <end position="324"/>
    </location>
</feature>
<accession>A0ABR5MF52</accession>
<evidence type="ECO:0000256" key="1">
    <source>
        <dbReference type="ARBA" id="ARBA00001957"/>
    </source>
</evidence>
<dbReference type="InterPro" id="IPR025110">
    <property type="entry name" value="AMP-bd_C"/>
</dbReference>
<dbReference type="Gene3D" id="3.30.559.10">
    <property type="entry name" value="Chloramphenicol acetyltransferase-like domain"/>
    <property type="match status" value="1"/>
</dbReference>
<dbReference type="Proteomes" id="UP000037820">
    <property type="component" value="Unassembled WGS sequence"/>
</dbReference>
<gene>
    <name evidence="5" type="ORF">AEQ48_00010</name>
</gene>
<evidence type="ECO:0000259" key="4">
    <source>
        <dbReference type="PROSITE" id="PS50075"/>
    </source>
</evidence>
<evidence type="ECO:0000256" key="2">
    <source>
        <dbReference type="ARBA" id="ARBA00022450"/>
    </source>
</evidence>